<dbReference type="OrthoDB" id="9804286at2"/>
<evidence type="ECO:0000259" key="2">
    <source>
        <dbReference type="Pfam" id="PF00899"/>
    </source>
</evidence>
<feature type="domain" description="THIF-type NAD/FAD binding fold" evidence="2">
    <location>
        <begin position="113"/>
        <end position="342"/>
    </location>
</feature>
<keyword evidence="1" id="KW-0472">Membrane</keyword>
<feature type="transmembrane region" description="Helical" evidence="1">
    <location>
        <begin position="111"/>
        <end position="132"/>
    </location>
</feature>
<keyword evidence="4" id="KW-1185">Reference proteome</keyword>
<keyword evidence="1" id="KW-1133">Transmembrane helix</keyword>
<dbReference type="CDD" id="cd01483">
    <property type="entry name" value="E1_enzyme_family"/>
    <property type="match status" value="1"/>
</dbReference>
<reference evidence="3 4" key="1">
    <citation type="submission" date="2009-09" db="EMBL/GenBank/DDBJ databases">
        <authorList>
            <person name="Qin X."/>
            <person name="Bachman B."/>
            <person name="Battles P."/>
            <person name="Bell A."/>
            <person name="Bess C."/>
            <person name="Bickham C."/>
            <person name="Chaboub L."/>
            <person name="Chen D."/>
            <person name="Coyle M."/>
            <person name="Deiros D.R."/>
            <person name="Dinh H."/>
            <person name="Forbes L."/>
            <person name="Fowler G."/>
            <person name="Francisco L."/>
            <person name="Fu Q."/>
            <person name="Gubbala S."/>
            <person name="Hale W."/>
            <person name="Han Y."/>
            <person name="Hemphill L."/>
            <person name="Highlander S.K."/>
            <person name="Hirani K."/>
            <person name="Hogues M."/>
            <person name="Jackson L."/>
            <person name="Jakkamsetti A."/>
            <person name="Javaid M."/>
            <person name="Jiang H."/>
            <person name="Korchina V."/>
            <person name="Kovar C."/>
            <person name="Lara F."/>
            <person name="Lee S."/>
            <person name="Mata R."/>
            <person name="Mathew T."/>
            <person name="Moen C."/>
            <person name="Morales K."/>
            <person name="Munidasa M."/>
            <person name="Nazareth L."/>
            <person name="Ngo R."/>
            <person name="Nguyen L."/>
            <person name="Okwuonu G."/>
            <person name="Ongeri F."/>
            <person name="Patil S."/>
            <person name="Petrosino J."/>
            <person name="Pham C."/>
            <person name="Pham P."/>
            <person name="Pu L.-L."/>
            <person name="Puazo M."/>
            <person name="Raj R."/>
            <person name="Reid J."/>
            <person name="Rouhana J."/>
            <person name="Saada N."/>
            <person name="Shang Y."/>
            <person name="Simmons D."/>
            <person name="Thornton R."/>
            <person name="Warren J."/>
            <person name="Weissenberger G."/>
            <person name="Zhang J."/>
            <person name="Zhang L."/>
            <person name="Zhou C."/>
            <person name="Zhu D."/>
            <person name="Muzny D."/>
            <person name="Worley K."/>
            <person name="Gibbs R."/>
        </authorList>
    </citation>
    <scope>NUCLEOTIDE SEQUENCE [LARGE SCALE GENOMIC DNA]</scope>
    <source>
        <strain evidence="3 4">DSM 13335</strain>
    </source>
</reference>
<dbReference type="InterPro" id="IPR000594">
    <property type="entry name" value="ThiF_NAD_FAD-bd"/>
</dbReference>
<sequence length="348" mass="39475">MFFTSKTFRSQKGATQCILGLGTHQEFVDRPTADIYISILAFCLQGRSLEELKTYINNNHFSWKYIEWLTRHNFLIKTTNTYLSECEELYIKNQLFLDSLFNRTFDMKKIFGDYTIIIAGCGGIGNFISYAVSSLPVKKIVLIDFDHIEKSNLNRQFLFTTSDIGQLKTEILAKALRERGCKAEIETYSSKTSYQTLSEILSSNEGKMFCVLSADSAGILQDTTKCFAKYEVPFINVGYFNDIAAIGPLYDRDHACPLCGNTLNVEAKYSATDTNNLYELVNRNYSAPSSFTNNALASAMAMSDIISYIVGDKEGVQSFNKRIGIDTRTLKRYELPVEKDWKCKYCGK</sequence>
<dbReference type="InterPro" id="IPR045886">
    <property type="entry name" value="ThiF/MoeB/HesA"/>
</dbReference>
<evidence type="ECO:0000313" key="3">
    <source>
        <dbReference type="EMBL" id="EEW52349.1"/>
    </source>
</evidence>
<protein>
    <submittedName>
        <fullName evidence="3">ThiF family protein</fullName>
    </submittedName>
</protein>
<dbReference type="PANTHER" id="PTHR43267">
    <property type="entry name" value="TRNA THREONYLCARBAMOYLADENOSINE DEHYDRATASE"/>
    <property type="match status" value="1"/>
</dbReference>
<comment type="caution">
    <text evidence="3">The sequence shown here is derived from an EMBL/GenBank/DDBJ whole genome shotgun (WGS) entry which is preliminary data.</text>
</comment>
<dbReference type="SUPFAM" id="SSF69572">
    <property type="entry name" value="Activating enzymes of the ubiquitin-like proteins"/>
    <property type="match status" value="1"/>
</dbReference>
<dbReference type="RefSeq" id="WP_006729676.1">
    <property type="nucleotide sequence ID" value="NZ_AZET01000013.1"/>
</dbReference>
<dbReference type="PATRIC" id="fig|525328.13.peg.405"/>
<gene>
    <name evidence="3" type="ORF">HMPREF0520_0670</name>
</gene>
<organism evidence="3 4">
    <name type="scientific">Lactobacillus iners DSM 13335</name>
    <dbReference type="NCBI Taxonomy" id="525328"/>
    <lineage>
        <taxon>Bacteria</taxon>
        <taxon>Bacillati</taxon>
        <taxon>Bacillota</taxon>
        <taxon>Bacilli</taxon>
        <taxon>Lactobacillales</taxon>
        <taxon>Lactobacillaceae</taxon>
        <taxon>Lactobacillus</taxon>
    </lineage>
</organism>
<keyword evidence="1" id="KW-0812">Transmembrane</keyword>
<dbReference type="GO" id="GO:0061504">
    <property type="term" value="P:cyclic threonylcarbamoyladenosine biosynthetic process"/>
    <property type="evidence" value="ECO:0007669"/>
    <property type="project" value="TreeGrafter"/>
</dbReference>
<dbReference type="Proteomes" id="UP000004115">
    <property type="component" value="Unassembled WGS sequence"/>
</dbReference>
<accession>C8PC50</accession>
<proteinExistence type="predicted"/>
<dbReference type="EMBL" id="ACLN01000004">
    <property type="protein sequence ID" value="EEW52349.1"/>
    <property type="molecule type" value="Genomic_DNA"/>
</dbReference>
<dbReference type="HOGENOM" id="CLU_013325_8_0_9"/>
<dbReference type="Pfam" id="PF00899">
    <property type="entry name" value="ThiF"/>
    <property type="match status" value="1"/>
</dbReference>
<dbReference type="GO" id="GO:0008641">
    <property type="term" value="F:ubiquitin-like modifier activating enzyme activity"/>
    <property type="evidence" value="ECO:0007669"/>
    <property type="project" value="InterPro"/>
</dbReference>
<name>C8PC50_9LACO</name>
<evidence type="ECO:0000256" key="1">
    <source>
        <dbReference type="SAM" id="Phobius"/>
    </source>
</evidence>
<dbReference type="AlphaFoldDB" id="C8PC50"/>
<dbReference type="Gene3D" id="3.40.50.720">
    <property type="entry name" value="NAD(P)-binding Rossmann-like Domain"/>
    <property type="match status" value="1"/>
</dbReference>
<dbReference type="InterPro" id="IPR035985">
    <property type="entry name" value="Ubiquitin-activating_enz"/>
</dbReference>
<evidence type="ECO:0000313" key="4">
    <source>
        <dbReference type="Proteomes" id="UP000004115"/>
    </source>
</evidence>
<dbReference type="GO" id="GO:0061503">
    <property type="term" value="F:tRNA threonylcarbamoyladenosine dehydratase"/>
    <property type="evidence" value="ECO:0007669"/>
    <property type="project" value="TreeGrafter"/>
</dbReference>
<dbReference type="PANTHER" id="PTHR43267:SF1">
    <property type="entry name" value="TRNA THREONYLCARBAMOYLADENOSINE DEHYDRATASE"/>
    <property type="match status" value="1"/>
</dbReference>